<reference evidence="2" key="1">
    <citation type="submission" date="2020-03" db="EMBL/GenBank/DDBJ databases">
        <authorList>
            <person name="Weist P."/>
        </authorList>
    </citation>
    <scope>NUCLEOTIDE SEQUENCE</scope>
</reference>
<dbReference type="Proteomes" id="UP001153269">
    <property type="component" value="Unassembled WGS sequence"/>
</dbReference>
<dbReference type="AlphaFoldDB" id="A0A9N7VJ40"/>
<dbReference type="EMBL" id="CADEAL010004162">
    <property type="protein sequence ID" value="CAB1453246.1"/>
    <property type="molecule type" value="Genomic_DNA"/>
</dbReference>
<evidence type="ECO:0000256" key="1">
    <source>
        <dbReference type="SAM" id="MobiDB-lite"/>
    </source>
</evidence>
<comment type="caution">
    <text evidence="2">The sequence shown here is derived from an EMBL/GenBank/DDBJ whole genome shotgun (WGS) entry which is preliminary data.</text>
</comment>
<accession>A0A9N7VJ40</accession>
<feature type="compositionally biased region" description="Low complexity" evidence="1">
    <location>
        <begin position="11"/>
        <end position="21"/>
    </location>
</feature>
<name>A0A9N7VJ40_PLEPL</name>
<evidence type="ECO:0000313" key="3">
    <source>
        <dbReference type="Proteomes" id="UP001153269"/>
    </source>
</evidence>
<gene>
    <name evidence="2" type="ORF">PLEPLA_LOCUS40998</name>
</gene>
<sequence>MINPLTSEGSPLDPIQDPLPDLYGRRQTQLIRFSLRLHRSPSSPPPGVLPGRTDERLGIKRWKHLSCF</sequence>
<evidence type="ECO:0000313" key="2">
    <source>
        <dbReference type="EMBL" id="CAB1453246.1"/>
    </source>
</evidence>
<protein>
    <submittedName>
        <fullName evidence="2">Uncharacterized protein</fullName>
    </submittedName>
</protein>
<organism evidence="2 3">
    <name type="scientific">Pleuronectes platessa</name>
    <name type="common">European plaice</name>
    <dbReference type="NCBI Taxonomy" id="8262"/>
    <lineage>
        <taxon>Eukaryota</taxon>
        <taxon>Metazoa</taxon>
        <taxon>Chordata</taxon>
        <taxon>Craniata</taxon>
        <taxon>Vertebrata</taxon>
        <taxon>Euteleostomi</taxon>
        <taxon>Actinopterygii</taxon>
        <taxon>Neopterygii</taxon>
        <taxon>Teleostei</taxon>
        <taxon>Neoteleostei</taxon>
        <taxon>Acanthomorphata</taxon>
        <taxon>Carangaria</taxon>
        <taxon>Pleuronectiformes</taxon>
        <taxon>Pleuronectoidei</taxon>
        <taxon>Pleuronectidae</taxon>
        <taxon>Pleuronectes</taxon>
    </lineage>
</organism>
<keyword evidence="3" id="KW-1185">Reference proteome</keyword>
<feature type="region of interest" description="Disordered" evidence="1">
    <location>
        <begin position="1"/>
        <end position="21"/>
    </location>
</feature>
<proteinExistence type="predicted"/>